<organism evidence="1 2">
    <name type="scientific">Schistosoma mekongi</name>
    <name type="common">Parasitic worm</name>
    <dbReference type="NCBI Taxonomy" id="38744"/>
    <lineage>
        <taxon>Eukaryota</taxon>
        <taxon>Metazoa</taxon>
        <taxon>Spiralia</taxon>
        <taxon>Lophotrochozoa</taxon>
        <taxon>Platyhelminthes</taxon>
        <taxon>Trematoda</taxon>
        <taxon>Digenea</taxon>
        <taxon>Strigeidida</taxon>
        <taxon>Schistosomatoidea</taxon>
        <taxon>Schistosomatidae</taxon>
        <taxon>Schistosoma</taxon>
    </lineage>
</organism>
<proteinExistence type="predicted"/>
<dbReference type="AlphaFoldDB" id="A0AAE2D856"/>
<dbReference type="Proteomes" id="UP001292079">
    <property type="component" value="Unassembled WGS sequence"/>
</dbReference>
<evidence type="ECO:0000313" key="2">
    <source>
        <dbReference type="Proteomes" id="UP001292079"/>
    </source>
</evidence>
<reference evidence="1" key="1">
    <citation type="submission" date="2022-04" db="EMBL/GenBank/DDBJ databases">
        <authorList>
            <person name="Xu L."/>
            <person name="Lv Z."/>
        </authorList>
    </citation>
    <scope>NUCLEOTIDE SEQUENCE</scope>
    <source>
        <strain evidence="1">LV_2022a</strain>
    </source>
</reference>
<accession>A0AAE2D856</accession>
<comment type="caution">
    <text evidence="1">The sequence shown here is derived from an EMBL/GenBank/DDBJ whole genome shotgun (WGS) entry which is preliminary data.</text>
</comment>
<sequence length="179" mass="21565">MPRSKTIKRPLEIEDFEKCHHRQVLVNTFLEKSMHLLSPNSYVPNGYAIKSNDRRYMTPASQTIAQKEMDCIKQIERQLPPEYPCITIYYSDMDSELENKLILFIARRWDRNNPFTSMSPLLNELERDYSRGWKFERLTNPIRVGRLSASTKARSTFCFRYEPDLYIYKFYNDWEVDRR</sequence>
<protein>
    <submittedName>
        <fullName evidence="1">Uncharacterized protein</fullName>
    </submittedName>
</protein>
<keyword evidence="2" id="KW-1185">Reference proteome</keyword>
<name>A0AAE2D856_SCHME</name>
<gene>
    <name evidence="1" type="ORF">MN116_002005</name>
</gene>
<evidence type="ECO:0000313" key="1">
    <source>
        <dbReference type="EMBL" id="KAK4474896.1"/>
    </source>
</evidence>
<reference evidence="1" key="2">
    <citation type="journal article" date="2023" name="Infect Dis Poverty">
        <title>Chromosome-scale genome of the human blood fluke Schistosoma mekongi and its implications for public health.</title>
        <authorList>
            <person name="Zhou M."/>
            <person name="Xu L."/>
            <person name="Xu D."/>
            <person name="Chen W."/>
            <person name="Khan J."/>
            <person name="Hu Y."/>
            <person name="Huang H."/>
            <person name="Wei H."/>
            <person name="Zhang Y."/>
            <person name="Chusongsang P."/>
            <person name="Tanasarnprasert K."/>
            <person name="Hu X."/>
            <person name="Limpanont Y."/>
            <person name="Lv Z."/>
        </authorList>
    </citation>
    <scope>NUCLEOTIDE SEQUENCE</scope>
    <source>
        <strain evidence="1">LV_2022a</strain>
    </source>
</reference>
<dbReference type="EMBL" id="JALJAT010000001">
    <property type="protein sequence ID" value="KAK4474896.1"/>
    <property type="molecule type" value="Genomic_DNA"/>
</dbReference>